<protein>
    <submittedName>
        <fullName evidence="1">DDHD domain-containing protein</fullName>
    </submittedName>
</protein>
<accession>A0A0R3WGF4</accession>
<dbReference type="STRING" id="60517.A0A0R3WGF4"/>
<name>A0A0R3WGF4_TAEAS</name>
<reference evidence="1" key="1">
    <citation type="submission" date="2017-02" db="UniProtKB">
        <authorList>
            <consortium name="WormBaseParasite"/>
        </authorList>
    </citation>
    <scope>IDENTIFICATION</scope>
</reference>
<evidence type="ECO:0000313" key="1">
    <source>
        <dbReference type="WBParaSite" id="TASK_0000994701-mRNA-1"/>
    </source>
</evidence>
<sequence length="148" mass="16477">LHPYFADLDKKSLPAVGEECVGLPIAENAFSSIMLSSRWLNKLRMVPSTMLLGASTYQVSAARDRFAKEKSKKSEAEKPQRTSDAKSQLQSLRLNIMMPTNLPLDLPLVISQHTPFGIFHANWWLSPDAVTIIAALVAHYEALPFINN</sequence>
<organism evidence="1">
    <name type="scientific">Taenia asiatica</name>
    <name type="common">Asian tapeworm</name>
    <dbReference type="NCBI Taxonomy" id="60517"/>
    <lineage>
        <taxon>Eukaryota</taxon>
        <taxon>Metazoa</taxon>
        <taxon>Spiralia</taxon>
        <taxon>Lophotrochozoa</taxon>
        <taxon>Platyhelminthes</taxon>
        <taxon>Cestoda</taxon>
        <taxon>Eucestoda</taxon>
        <taxon>Cyclophyllidea</taxon>
        <taxon>Taeniidae</taxon>
        <taxon>Taenia</taxon>
    </lineage>
</organism>
<dbReference type="AlphaFoldDB" id="A0A0R3WGF4"/>
<proteinExistence type="predicted"/>
<dbReference type="WBParaSite" id="TASK_0000994701-mRNA-1">
    <property type="protein sequence ID" value="TASK_0000994701-mRNA-1"/>
    <property type="gene ID" value="TASK_0000994701"/>
</dbReference>